<dbReference type="OrthoDB" id="7400989at2"/>
<evidence type="ECO:0000256" key="5">
    <source>
        <dbReference type="ARBA" id="ARBA00023136"/>
    </source>
</evidence>
<feature type="transmembrane region" description="Helical" evidence="6">
    <location>
        <begin position="388"/>
        <end position="406"/>
    </location>
</feature>
<proteinExistence type="predicted"/>
<keyword evidence="9" id="KW-1185">Reference proteome</keyword>
<dbReference type="GO" id="GO:0022857">
    <property type="term" value="F:transmembrane transporter activity"/>
    <property type="evidence" value="ECO:0007669"/>
    <property type="project" value="InterPro"/>
</dbReference>
<evidence type="ECO:0000256" key="3">
    <source>
        <dbReference type="ARBA" id="ARBA00022692"/>
    </source>
</evidence>
<comment type="subcellular location">
    <subcellularLocation>
        <location evidence="1">Membrane</location>
        <topology evidence="1">Multi-pass membrane protein</topology>
    </subcellularLocation>
</comment>
<sequence length="456" mass="48327">MSAEAAAPGEAKGVSHLSGQANPYPSAGAGWALVVLLTMAYIFSFVDRYILGLLIEPIKAEFDLSDSAIGYLLSAFTLVYGVVGLFMGWLIDRGRRTWIVAVGMALWSAATVATGMAKNFVQLFSARMGVGIGEATLSPATFSMIGDSFPPEKRGKPIAFYSSALPIGAGLASLLSGAVIAWTAASGSQSLPLFGELAPWRFTLIVVGLPGIFFALLFLFIREPVRRPAVAAPQVIGGSGALDAIRYIMDNFLLYFGFVMVVCCMTAIAYSQGFLAPVFERSFGWSPQTYATVNGVALLVIGPLNMLLMGTISDRWTANGVPDAALKLMYIGFFIMVPTGTIAMLMPSAVSAFFVLCINTIGIGIVSAIGVTALLVITPAQVRGQIVALYYFAISMFGSLGPIAVGELSSRVFGEDDLRYAVAAVPIIFAVLPLALMPLVRRRYLAQVEKLGITTG</sequence>
<dbReference type="InterPro" id="IPR044770">
    <property type="entry name" value="MFS_spinster-like"/>
</dbReference>
<feature type="transmembrane region" description="Helical" evidence="6">
    <location>
        <begin position="252"/>
        <end position="270"/>
    </location>
</feature>
<dbReference type="EMBL" id="RAHX01000001">
    <property type="protein sequence ID" value="RJY10025.1"/>
    <property type="molecule type" value="Genomic_DNA"/>
</dbReference>
<gene>
    <name evidence="8" type="ORF">D6201_12275</name>
</gene>
<dbReference type="Proteomes" id="UP000285232">
    <property type="component" value="Unassembled WGS sequence"/>
</dbReference>
<name>A0A419RW54_9SPHN</name>
<feature type="transmembrane region" description="Helical" evidence="6">
    <location>
        <begin position="68"/>
        <end position="91"/>
    </location>
</feature>
<feature type="transmembrane region" description="Helical" evidence="6">
    <location>
        <begin position="324"/>
        <end position="346"/>
    </location>
</feature>
<dbReference type="InterPro" id="IPR011701">
    <property type="entry name" value="MFS"/>
</dbReference>
<dbReference type="InterPro" id="IPR020846">
    <property type="entry name" value="MFS_dom"/>
</dbReference>
<reference evidence="8 9" key="1">
    <citation type="journal article" date="2017" name="Int. J. Syst. Evol. Microbiol.">
        <title>Erythrobacter aquimixticola sp. nov., isolated from the junction between the ocean and a freshwater spring.</title>
        <authorList>
            <person name="Park S."/>
            <person name="Jung Y.T."/>
            <person name="Choi S.J."/>
            <person name="Yoon J.H."/>
        </authorList>
    </citation>
    <scope>NUCLEOTIDE SEQUENCE [LARGE SCALE GENOMIC DNA]</scope>
    <source>
        <strain evidence="8 9">JSSK-14</strain>
    </source>
</reference>
<feature type="transmembrane region" description="Helical" evidence="6">
    <location>
        <begin position="352"/>
        <end position="376"/>
    </location>
</feature>
<evidence type="ECO:0000256" key="4">
    <source>
        <dbReference type="ARBA" id="ARBA00022989"/>
    </source>
</evidence>
<feature type="transmembrane region" description="Helical" evidence="6">
    <location>
        <begin position="418"/>
        <end position="440"/>
    </location>
</feature>
<evidence type="ECO:0000256" key="2">
    <source>
        <dbReference type="ARBA" id="ARBA00022448"/>
    </source>
</evidence>
<keyword evidence="4 6" id="KW-1133">Transmembrane helix</keyword>
<keyword evidence="3 6" id="KW-0812">Transmembrane</keyword>
<dbReference type="PANTHER" id="PTHR23505:SF79">
    <property type="entry name" value="PROTEIN SPINSTER"/>
    <property type="match status" value="1"/>
</dbReference>
<feature type="transmembrane region" description="Helical" evidence="6">
    <location>
        <begin position="97"/>
        <end position="117"/>
    </location>
</feature>
<evidence type="ECO:0000256" key="1">
    <source>
        <dbReference type="ARBA" id="ARBA00004141"/>
    </source>
</evidence>
<protein>
    <submittedName>
        <fullName evidence="8">MFS transporter</fullName>
    </submittedName>
</protein>
<dbReference type="PROSITE" id="PS50850">
    <property type="entry name" value="MFS"/>
    <property type="match status" value="1"/>
</dbReference>
<keyword evidence="2" id="KW-0813">Transport</keyword>
<feature type="transmembrane region" description="Helical" evidence="6">
    <location>
        <begin position="290"/>
        <end position="312"/>
    </location>
</feature>
<dbReference type="AlphaFoldDB" id="A0A419RW54"/>
<feature type="domain" description="Major facilitator superfamily (MFS) profile" evidence="7">
    <location>
        <begin position="33"/>
        <end position="441"/>
    </location>
</feature>
<feature type="transmembrane region" description="Helical" evidence="6">
    <location>
        <begin position="28"/>
        <end position="47"/>
    </location>
</feature>
<comment type="caution">
    <text evidence="8">The sequence shown here is derived from an EMBL/GenBank/DDBJ whole genome shotgun (WGS) entry which is preliminary data.</text>
</comment>
<dbReference type="PANTHER" id="PTHR23505">
    <property type="entry name" value="SPINSTER"/>
    <property type="match status" value="1"/>
</dbReference>
<dbReference type="RefSeq" id="WP_120049034.1">
    <property type="nucleotide sequence ID" value="NZ_RAHX01000001.1"/>
</dbReference>
<dbReference type="Gene3D" id="1.20.1250.20">
    <property type="entry name" value="MFS general substrate transporter like domains"/>
    <property type="match status" value="2"/>
</dbReference>
<dbReference type="Pfam" id="PF07690">
    <property type="entry name" value="MFS_1"/>
    <property type="match status" value="1"/>
</dbReference>
<dbReference type="GO" id="GO:0016020">
    <property type="term" value="C:membrane"/>
    <property type="evidence" value="ECO:0007669"/>
    <property type="project" value="UniProtKB-SubCell"/>
</dbReference>
<evidence type="ECO:0000313" key="9">
    <source>
        <dbReference type="Proteomes" id="UP000285232"/>
    </source>
</evidence>
<evidence type="ECO:0000313" key="8">
    <source>
        <dbReference type="EMBL" id="RJY10025.1"/>
    </source>
</evidence>
<evidence type="ECO:0000259" key="7">
    <source>
        <dbReference type="PROSITE" id="PS50850"/>
    </source>
</evidence>
<keyword evidence="5 6" id="KW-0472">Membrane</keyword>
<organism evidence="8 9">
    <name type="scientific">Aurantiacibacter aquimixticola</name>
    <dbReference type="NCBI Taxonomy" id="1958945"/>
    <lineage>
        <taxon>Bacteria</taxon>
        <taxon>Pseudomonadati</taxon>
        <taxon>Pseudomonadota</taxon>
        <taxon>Alphaproteobacteria</taxon>
        <taxon>Sphingomonadales</taxon>
        <taxon>Erythrobacteraceae</taxon>
        <taxon>Aurantiacibacter</taxon>
    </lineage>
</organism>
<evidence type="ECO:0000256" key="6">
    <source>
        <dbReference type="SAM" id="Phobius"/>
    </source>
</evidence>
<feature type="transmembrane region" description="Helical" evidence="6">
    <location>
        <begin position="202"/>
        <end position="221"/>
    </location>
</feature>
<dbReference type="SUPFAM" id="SSF103473">
    <property type="entry name" value="MFS general substrate transporter"/>
    <property type="match status" value="1"/>
</dbReference>
<feature type="transmembrane region" description="Helical" evidence="6">
    <location>
        <begin position="158"/>
        <end position="182"/>
    </location>
</feature>
<accession>A0A419RW54</accession>
<dbReference type="InterPro" id="IPR036259">
    <property type="entry name" value="MFS_trans_sf"/>
</dbReference>